<comment type="caution">
    <text evidence="1">The sequence shown here is derived from an EMBL/GenBank/DDBJ whole genome shotgun (WGS) entry which is preliminary data.</text>
</comment>
<dbReference type="EMBL" id="NUBY01000041">
    <property type="protein sequence ID" value="PEQ08057.1"/>
    <property type="molecule type" value="Genomic_DNA"/>
</dbReference>
<evidence type="ECO:0000313" key="2">
    <source>
        <dbReference type="Proteomes" id="UP000220841"/>
    </source>
</evidence>
<dbReference type="AlphaFoldDB" id="A0A2A8HGP9"/>
<sequence>MNIKEVSKAVQAIRLAGNEKGLISIRGNEVCLNNETFESVLGENRIRPNIINRDSEEYPYEVSFISDNVIYWSLYTSERMEEKIEWIPNSRKLNGSRESSGFSFK</sequence>
<dbReference type="Proteomes" id="UP000220841">
    <property type="component" value="Unassembled WGS sequence"/>
</dbReference>
<evidence type="ECO:0000313" key="1">
    <source>
        <dbReference type="EMBL" id="PEQ08057.1"/>
    </source>
</evidence>
<protein>
    <submittedName>
        <fullName evidence="1">Uncharacterized protein</fullName>
    </submittedName>
</protein>
<proteinExistence type="predicted"/>
<reference evidence="1 2" key="1">
    <citation type="submission" date="2017-09" db="EMBL/GenBank/DDBJ databases">
        <title>Large-scale bioinformatics analysis of Bacillus genomes uncovers conserved roles of natural products in bacterial physiology.</title>
        <authorList>
            <consortium name="Agbiome Team Llc"/>
            <person name="Bleich R.M."/>
            <person name="Grubbs K.J."/>
            <person name="Santa Maria K.C."/>
            <person name="Allen S.E."/>
            <person name="Farag S."/>
            <person name="Shank E.A."/>
            <person name="Bowers A."/>
        </authorList>
    </citation>
    <scope>NUCLEOTIDE SEQUENCE [LARGE SCALE GENOMIC DNA]</scope>
    <source>
        <strain evidence="1 2">AFS021349</strain>
    </source>
</reference>
<gene>
    <name evidence="1" type="ORF">CN585_11265</name>
</gene>
<organism evidence="1 2">
    <name type="scientific">Bacillus toyonensis</name>
    <dbReference type="NCBI Taxonomy" id="155322"/>
    <lineage>
        <taxon>Bacteria</taxon>
        <taxon>Bacillati</taxon>
        <taxon>Bacillota</taxon>
        <taxon>Bacilli</taxon>
        <taxon>Bacillales</taxon>
        <taxon>Bacillaceae</taxon>
        <taxon>Bacillus</taxon>
        <taxon>Bacillus cereus group</taxon>
    </lineage>
</organism>
<name>A0A2A8HGP9_9BACI</name>
<accession>A0A2A8HGP9</accession>